<dbReference type="InterPro" id="IPR000182">
    <property type="entry name" value="GNAT_dom"/>
</dbReference>
<dbReference type="RefSeq" id="WP_115496827.1">
    <property type="nucleotide sequence ID" value="NZ_QRBE01000012.1"/>
</dbReference>
<sequence>MAGAVTVRVARLDDAAEIARLAGQLGYATNTEEMHRRLGVLISHSDHRISVAEDAAALLGWVAVERRRTLESGERIEIVGLVVDERARGTGVGRMLVVDAEQWARECGFDTLCVRSNIAREDSHPFYQHLGYVRRKTQHYYIKRL</sequence>
<name>A0A370WTV6_9GAMM</name>
<feature type="domain" description="N-acetyltransferase" evidence="3">
    <location>
        <begin position="5"/>
        <end position="145"/>
    </location>
</feature>
<dbReference type="Gene3D" id="3.40.630.30">
    <property type="match status" value="1"/>
</dbReference>
<gene>
    <name evidence="4" type="ORF">DWU98_17305</name>
</gene>
<dbReference type="PANTHER" id="PTHR43877">
    <property type="entry name" value="AMINOALKYLPHOSPHONATE N-ACETYLTRANSFERASE-RELATED-RELATED"/>
    <property type="match status" value="1"/>
</dbReference>
<dbReference type="AlphaFoldDB" id="A0A370WTV6"/>
<evidence type="ECO:0000313" key="5">
    <source>
        <dbReference type="Proteomes" id="UP000254258"/>
    </source>
</evidence>
<protein>
    <submittedName>
        <fullName evidence="4">N-acetyltransferase</fullName>
    </submittedName>
</protein>
<dbReference type="EMBL" id="QRBE01000012">
    <property type="protein sequence ID" value="RDS79550.1"/>
    <property type="molecule type" value="Genomic_DNA"/>
</dbReference>
<dbReference type="PROSITE" id="PS51186">
    <property type="entry name" value="GNAT"/>
    <property type="match status" value="1"/>
</dbReference>
<proteinExistence type="predicted"/>
<dbReference type="InterPro" id="IPR016181">
    <property type="entry name" value="Acyl_CoA_acyltransferase"/>
</dbReference>
<organism evidence="4 5">
    <name type="scientific">Dyella monticola</name>
    <dbReference type="NCBI Taxonomy" id="1927958"/>
    <lineage>
        <taxon>Bacteria</taxon>
        <taxon>Pseudomonadati</taxon>
        <taxon>Pseudomonadota</taxon>
        <taxon>Gammaproteobacteria</taxon>
        <taxon>Lysobacterales</taxon>
        <taxon>Rhodanobacteraceae</taxon>
        <taxon>Dyella</taxon>
    </lineage>
</organism>
<dbReference type="CDD" id="cd04301">
    <property type="entry name" value="NAT_SF"/>
    <property type="match status" value="1"/>
</dbReference>
<evidence type="ECO:0000259" key="3">
    <source>
        <dbReference type="PROSITE" id="PS51186"/>
    </source>
</evidence>
<dbReference type="SUPFAM" id="SSF55729">
    <property type="entry name" value="Acyl-CoA N-acyltransferases (Nat)"/>
    <property type="match status" value="1"/>
</dbReference>
<comment type="caution">
    <text evidence="4">The sequence shown here is derived from an EMBL/GenBank/DDBJ whole genome shotgun (WGS) entry which is preliminary data.</text>
</comment>
<evidence type="ECO:0000313" key="4">
    <source>
        <dbReference type="EMBL" id="RDS79550.1"/>
    </source>
</evidence>
<dbReference type="Proteomes" id="UP000254258">
    <property type="component" value="Unassembled WGS sequence"/>
</dbReference>
<dbReference type="InterPro" id="IPR050832">
    <property type="entry name" value="Bact_Acetyltransf"/>
</dbReference>
<keyword evidence="1 4" id="KW-0808">Transferase</keyword>
<dbReference type="GO" id="GO:0016747">
    <property type="term" value="F:acyltransferase activity, transferring groups other than amino-acyl groups"/>
    <property type="evidence" value="ECO:0007669"/>
    <property type="project" value="InterPro"/>
</dbReference>
<reference evidence="4 5" key="1">
    <citation type="submission" date="2018-07" db="EMBL/GenBank/DDBJ databases">
        <title>Dyella monticola sp. nov. and Dyella psychrodurans sp. nov. isolated from monsoon evergreen broad-leaved forest soil of Dinghu Mountain, China.</title>
        <authorList>
            <person name="Gao Z."/>
            <person name="Qiu L."/>
        </authorList>
    </citation>
    <scope>NUCLEOTIDE SEQUENCE [LARGE SCALE GENOMIC DNA]</scope>
    <source>
        <strain evidence="4 5">4G-K06</strain>
    </source>
</reference>
<dbReference type="PANTHER" id="PTHR43877:SF1">
    <property type="entry name" value="ACETYLTRANSFERASE"/>
    <property type="match status" value="1"/>
</dbReference>
<keyword evidence="5" id="KW-1185">Reference proteome</keyword>
<evidence type="ECO:0000256" key="1">
    <source>
        <dbReference type="ARBA" id="ARBA00022679"/>
    </source>
</evidence>
<evidence type="ECO:0000256" key="2">
    <source>
        <dbReference type="ARBA" id="ARBA00023315"/>
    </source>
</evidence>
<dbReference type="Pfam" id="PF00583">
    <property type="entry name" value="Acetyltransf_1"/>
    <property type="match status" value="1"/>
</dbReference>
<keyword evidence="2" id="KW-0012">Acyltransferase</keyword>
<accession>A0A370WTV6</accession>